<feature type="region of interest" description="Disordered" evidence="1">
    <location>
        <begin position="187"/>
        <end position="255"/>
    </location>
</feature>
<feature type="compositionally biased region" description="Low complexity" evidence="1">
    <location>
        <begin position="127"/>
        <end position="141"/>
    </location>
</feature>
<feature type="compositionally biased region" description="Polar residues" evidence="1">
    <location>
        <begin position="188"/>
        <end position="200"/>
    </location>
</feature>
<feature type="region of interest" description="Disordered" evidence="1">
    <location>
        <begin position="293"/>
        <end position="326"/>
    </location>
</feature>
<sequence>MKVEINGLEPLVMDLEIQLPSDEILPVEFEYMKLEKHCFTCFSLFHEEVNYPLRSRHDAPARDRKLGITQRLALQRIEADKRRHDDRRGYQRPSAEFRPHYDRRDERNSRRTYSDHRDLHTRSTGGSSPYRSAAAPASLRYRPSDSVGTKASEDNDSRVLSSGVVIRHQDISVDNASHPSANAGVFNRFSSSQISHTPSPRNLRERLEYPNDVGSTGGTPNPSSRKRRLSLGRTTEPDLRELISPRPTSSLDSGRLQEVEIQYDGVENEHISPVVTNSSALPPRIPAALRLSDGQRDEAGPSSKLFTATPPLSKTAGKRKVPRVTTKRVVRSPMRALNLRRAAVGRSANPPKKKLYSVNIKILESLPNLIDAEVSFKGVESFISFVYAWNYSPIASAMDRLDSCRRSIIKWAKEQNVKSNIIINQAQIDLDDLLCPISNDWDLDKIRAVLPHYEEHIRSLITSAAPSQDRLAWLPDKSGLYTTRSGYRLSTSKSRLFKMRTLIKSP</sequence>
<gene>
    <name evidence="2" type="ORF">HID58_079093</name>
</gene>
<feature type="compositionally biased region" description="Basic and acidic residues" evidence="1">
    <location>
        <begin position="77"/>
        <end position="121"/>
    </location>
</feature>
<organism evidence="2 3">
    <name type="scientific">Brassica napus</name>
    <name type="common">Rape</name>
    <dbReference type="NCBI Taxonomy" id="3708"/>
    <lineage>
        <taxon>Eukaryota</taxon>
        <taxon>Viridiplantae</taxon>
        <taxon>Streptophyta</taxon>
        <taxon>Embryophyta</taxon>
        <taxon>Tracheophyta</taxon>
        <taxon>Spermatophyta</taxon>
        <taxon>Magnoliopsida</taxon>
        <taxon>eudicotyledons</taxon>
        <taxon>Gunneridae</taxon>
        <taxon>Pentapetalae</taxon>
        <taxon>rosids</taxon>
        <taxon>malvids</taxon>
        <taxon>Brassicales</taxon>
        <taxon>Brassicaceae</taxon>
        <taxon>Brassiceae</taxon>
        <taxon>Brassica</taxon>
    </lineage>
</organism>
<evidence type="ECO:0000313" key="2">
    <source>
        <dbReference type="EMBL" id="KAH0861882.1"/>
    </source>
</evidence>
<reference evidence="2 3" key="1">
    <citation type="submission" date="2021-05" db="EMBL/GenBank/DDBJ databases">
        <title>Genome Assembly of Synthetic Allotetraploid Brassica napus Reveals Homoeologous Exchanges between Subgenomes.</title>
        <authorList>
            <person name="Davis J.T."/>
        </authorList>
    </citation>
    <scope>NUCLEOTIDE SEQUENCE [LARGE SCALE GENOMIC DNA]</scope>
    <source>
        <strain evidence="3">cv. Da-Ae</strain>
        <tissue evidence="2">Seedling</tissue>
    </source>
</reference>
<evidence type="ECO:0000256" key="1">
    <source>
        <dbReference type="SAM" id="MobiDB-lite"/>
    </source>
</evidence>
<comment type="caution">
    <text evidence="2">The sequence shown here is derived from an EMBL/GenBank/DDBJ whole genome shotgun (WGS) entry which is preliminary data.</text>
</comment>
<feature type="region of interest" description="Disordered" evidence="1">
    <location>
        <begin position="77"/>
        <end position="157"/>
    </location>
</feature>
<accession>A0ABQ7Y2R5</accession>
<dbReference type="Proteomes" id="UP000824890">
    <property type="component" value="Unassembled WGS sequence"/>
</dbReference>
<proteinExistence type="predicted"/>
<name>A0ABQ7Y2R5_BRANA</name>
<evidence type="ECO:0000313" key="3">
    <source>
        <dbReference type="Proteomes" id="UP000824890"/>
    </source>
</evidence>
<protein>
    <submittedName>
        <fullName evidence="2">Uncharacterized protein</fullName>
    </submittedName>
</protein>
<dbReference type="EMBL" id="JAGKQM010000018">
    <property type="protein sequence ID" value="KAH0861882.1"/>
    <property type="molecule type" value="Genomic_DNA"/>
</dbReference>
<keyword evidence="3" id="KW-1185">Reference proteome</keyword>
<feature type="compositionally biased region" description="Basic residues" evidence="1">
    <location>
        <begin position="316"/>
        <end position="326"/>
    </location>
</feature>